<feature type="domain" description="HTH LytTR-type" evidence="3">
    <location>
        <begin position="135"/>
        <end position="232"/>
    </location>
</feature>
<evidence type="ECO:0000259" key="2">
    <source>
        <dbReference type="PROSITE" id="PS50110"/>
    </source>
</evidence>
<dbReference type="OrthoDB" id="1646880at2"/>
<dbReference type="InterPro" id="IPR046947">
    <property type="entry name" value="LytR-like"/>
</dbReference>
<keyword evidence="1" id="KW-0597">Phosphoprotein</keyword>
<dbReference type="PROSITE" id="PS50930">
    <property type="entry name" value="HTH_LYTTR"/>
    <property type="match status" value="1"/>
</dbReference>
<keyword evidence="4" id="KW-0238">DNA-binding</keyword>
<sequence length="232" mass="26037">MKCIAIDDEPKALAVVAHYAAKVPSLELVKTFRSSIDALHFVNNEPVDLIFLDINMPDLTGIEFLRALPNPPMIIFTTAYSEYAVEGYEWEAVGYLLKPIDFQKFIKAVSKAETLFRLKSRQPEHAATRATDGTILVKSGIQTYQLKLSDILYLEAAGNYVTFVTREKKVITLNSLCETLKLLPPGKFLRIHKSFVVALAHIEVIESYQVKVAGTELPVGRTYREVLHGILK</sequence>
<evidence type="ECO:0000256" key="1">
    <source>
        <dbReference type="PROSITE-ProRule" id="PRU00169"/>
    </source>
</evidence>
<reference evidence="4 5" key="1">
    <citation type="submission" date="2018-06" db="EMBL/GenBank/DDBJ databases">
        <authorList>
            <person name="Liu Z.-W."/>
        </authorList>
    </citation>
    <scope>NUCLEOTIDE SEQUENCE [LARGE SCALE GENOMIC DNA]</scope>
    <source>
        <strain evidence="4 5">2b14</strain>
    </source>
</reference>
<reference evidence="4 5" key="2">
    <citation type="submission" date="2018-07" db="EMBL/GenBank/DDBJ databases">
        <title>Pontibacter sp. 2b14 genomic sequence and assembly.</title>
        <authorList>
            <person name="Du Z.-J."/>
        </authorList>
    </citation>
    <scope>NUCLEOTIDE SEQUENCE [LARGE SCALE GENOMIC DNA]</scope>
    <source>
        <strain evidence="4 5">2b14</strain>
    </source>
</reference>
<dbReference type="SMART" id="SM00850">
    <property type="entry name" value="LytTR"/>
    <property type="match status" value="1"/>
</dbReference>
<dbReference type="InterPro" id="IPR001789">
    <property type="entry name" value="Sig_transdc_resp-reg_receiver"/>
</dbReference>
<feature type="domain" description="Response regulatory" evidence="2">
    <location>
        <begin position="2"/>
        <end position="113"/>
    </location>
</feature>
<gene>
    <name evidence="4" type="ORF">DP923_02815</name>
</gene>
<dbReference type="SMART" id="SM00448">
    <property type="entry name" value="REC"/>
    <property type="match status" value="1"/>
</dbReference>
<dbReference type="Gene3D" id="2.40.50.1020">
    <property type="entry name" value="LytTr DNA-binding domain"/>
    <property type="match status" value="1"/>
</dbReference>
<name>A0A364RI86_9BACT</name>
<dbReference type="GO" id="GO:0003677">
    <property type="term" value="F:DNA binding"/>
    <property type="evidence" value="ECO:0007669"/>
    <property type="project" value="UniProtKB-KW"/>
</dbReference>
<feature type="modified residue" description="4-aspartylphosphate" evidence="1">
    <location>
        <position position="53"/>
    </location>
</feature>
<dbReference type="AlphaFoldDB" id="A0A364RI86"/>
<dbReference type="Gene3D" id="3.40.50.2300">
    <property type="match status" value="1"/>
</dbReference>
<organism evidence="4 5">
    <name type="scientific">Pontibacter arcticus</name>
    <dbReference type="NCBI Taxonomy" id="2080288"/>
    <lineage>
        <taxon>Bacteria</taxon>
        <taxon>Pseudomonadati</taxon>
        <taxon>Bacteroidota</taxon>
        <taxon>Cytophagia</taxon>
        <taxon>Cytophagales</taxon>
        <taxon>Hymenobacteraceae</taxon>
        <taxon>Pontibacter</taxon>
    </lineage>
</organism>
<dbReference type="EMBL" id="QMDV01000001">
    <property type="protein sequence ID" value="RAU84007.1"/>
    <property type="molecule type" value="Genomic_DNA"/>
</dbReference>
<dbReference type="Pfam" id="PF00072">
    <property type="entry name" value="Response_reg"/>
    <property type="match status" value="1"/>
</dbReference>
<dbReference type="InterPro" id="IPR011006">
    <property type="entry name" value="CheY-like_superfamily"/>
</dbReference>
<keyword evidence="5" id="KW-1185">Reference proteome</keyword>
<dbReference type="PROSITE" id="PS50110">
    <property type="entry name" value="RESPONSE_REGULATORY"/>
    <property type="match status" value="1"/>
</dbReference>
<dbReference type="GO" id="GO:0000156">
    <property type="term" value="F:phosphorelay response regulator activity"/>
    <property type="evidence" value="ECO:0007669"/>
    <property type="project" value="InterPro"/>
</dbReference>
<evidence type="ECO:0000313" key="5">
    <source>
        <dbReference type="Proteomes" id="UP000251692"/>
    </source>
</evidence>
<proteinExistence type="predicted"/>
<dbReference type="InterPro" id="IPR007492">
    <property type="entry name" value="LytTR_DNA-bd_dom"/>
</dbReference>
<dbReference type="Proteomes" id="UP000251692">
    <property type="component" value="Unassembled WGS sequence"/>
</dbReference>
<protein>
    <submittedName>
        <fullName evidence="4">DNA-binding response regulator</fullName>
    </submittedName>
</protein>
<evidence type="ECO:0000313" key="4">
    <source>
        <dbReference type="EMBL" id="RAU84007.1"/>
    </source>
</evidence>
<dbReference type="RefSeq" id="WP_112304141.1">
    <property type="nucleotide sequence ID" value="NZ_QMDV01000001.1"/>
</dbReference>
<dbReference type="SUPFAM" id="SSF52172">
    <property type="entry name" value="CheY-like"/>
    <property type="match status" value="1"/>
</dbReference>
<accession>A0A364RI86</accession>
<dbReference type="PANTHER" id="PTHR37299:SF1">
    <property type="entry name" value="STAGE 0 SPORULATION PROTEIN A HOMOLOG"/>
    <property type="match status" value="1"/>
</dbReference>
<dbReference type="Pfam" id="PF04397">
    <property type="entry name" value="LytTR"/>
    <property type="match status" value="1"/>
</dbReference>
<dbReference type="PANTHER" id="PTHR37299">
    <property type="entry name" value="TRANSCRIPTIONAL REGULATOR-RELATED"/>
    <property type="match status" value="1"/>
</dbReference>
<evidence type="ECO:0000259" key="3">
    <source>
        <dbReference type="PROSITE" id="PS50930"/>
    </source>
</evidence>
<comment type="caution">
    <text evidence="4">The sequence shown here is derived from an EMBL/GenBank/DDBJ whole genome shotgun (WGS) entry which is preliminary data.</text>
</comment>